<feature type="transmembrane region" description="Helical" evidence="2">
    <location>
        <begin position="135"/>
        <end position="153"/>
    </location>
</feature>
<dbReference type="InterPro" id="IPR018820">
    <property type="entry name" value="BRE4-related_DUF2421"/>
</dbReference>
<keyword evidence="2" id="KW-0812">Transmembrane</keyword>
<feature type="transmembrane region" description="Helical" evidence="2">
    <location>
        <begin position="280"/>
        <end position="300"/>
    </location>
</feature>
<reference evidence="5 6" key="1">
    <citation type="submission" date="2023-08" db="EMBL/GenBank/DDBJ databases">
        <title>Annotated Genome Sequence of Vanrija albida AlHP1.</title>
        <authorList>
            <person name="Herzog R."/>
        </authorList>
    </citation>
    <scope>NUCLEOTIDE SEQUENCE [LARGE SCALE GENOMIC DNA]</scope>
    <source>
        <strain evidence="5 6">AlHP1</strain>
    </source>
</reference>
<feature type="compositionally biased region" description="Low complexity" evidence="1">
    <location>
        <begin position="509"/>
        <end position="528"/>
    </location>
</feature>
<feature type="domain" description="Putative ER transporter 6TM N-terminal" evidence="4">
    <location>
        <begin position="122"/>
        <end position="487"/>
    </location>
</feature>
<dbReference type="InterPro" id="IPR018823">
    <property type="entry name" value="ArAE_2_N"/>
</dbReference>
<feature type="transmembrane region" description="Helical" evidence="2">
    <location>
        <begin position="189"/>
        <end position="209"/>
    </location>
</feature>
<feature type="region of interest" description="Disordered" evidence="1">
    <location>
        <begin position="369"/>
        <end position="392"/>
    </location>
</feature>
<feature type="compositionally biased region" description="Basic residues" evidence="1">
    <location>
        <begin position="54"/>
        <end position="63"/>
    </location>
</feature>
<feature type="region of interest" description="Disordered" evidence="1">
    <location>
        <begin position="795"/>
        <end position="833"/>
    </location>
</feature>
<keyword evidence="6" id="KW-1185">Reference proteome</keyword>
<name>A0ABR3Q5Z6_9TREE</name>
<feature type="region of interest" description="Disordered" evidence="1">
    <location>
        <begin position="504"/>
        <end position="570"/>
    </location>
</feature>
<dbReference type="Proteomes" id="UP001565368">
    <property type="component" value="Unassembled WGS sequence"/>
</dbReference>
<keyword evidence="2" id="KW-0472">Membrane</keyword>
<feature type="transmembrane region" description="Helical" evidence="2">
    <location>
        <begin position="306"/>
        <end position="328"/>
    </location>
</feature>
<dbReference type="EMBL" id="JBBXJM010000003">
    <property type="protein sequence ID" value="KAL1410159.1"/>
    <property type="molecule type" value="Genomic_DNA"/>
</dbReference>
<feature type="transmembrane region" description="Helical" evidence="2">
    <location>
        <begin position="891"/>
        <end position="907"/>
    </location>
</feature>
<dbReference type="RefSeq" id="XP_069210103.1">
    <property type="nucleotide sequence ID" value="XM_069352685.1"/>
</dbReference>
<organism evidence="5 6">
    <name type="scientific">Vanrija albida</name>
    <dbReference type="NCBI Taxonomy" id="181172"/>
    <lineage>
        <taxon>Eukaryota</taxon>
        <taxon>Fungi</taxon>
        <taxon>Dikarya</taxon>
        <taxon>Basidiomycota</taxon>
        <taxon>Agaricomycotina</taxon>
        <taxon>Tremellomycetes</taxon>
        <taxon>Trichosporonales</taxon>
        <taxon>Trichosporonaceae</taxon>
        <taxon>Vanrija</taxon>
    </lineage>
</organism>
<evidence type="ECO:0008006" key="7">
    <source>
        <dbReference type="Google" id="ProtNLM"/>
    </source>
</evidence>
<evidence type="ECO:0000256" key="2">
    <source>
        <dbReference type="SAM" id="Phobius"/>
    </source>
</evidence>
<evidence type="ECO:0000313" key="6">
    <source>
        <dbReference type="Proteomes" id="UP001565368"/>
    </source>
</evidence>
<feature type="compositionally biased region" description="Basic and acidic residues" evidence="1">
    <location>
        <begin position="369"/>
        <end position="389"/>
    </location>
</feature>
<dbReference type="GeneID" id="95985207"/>
<sequence length="1292" mass="142803">MPESHPLTPLNGGAAAPMIQVTGEQEPVRPAAAGTHRAAFVLGDDEEGDLGSRGSRRSSRRSIPKSLLPNPEVIVPGPKTTAIENGVGGKPAPLDPAPSAPKRPASAPVRAFDALMSNSYMAWIKPKLNFASLKVVIRVSVSMWIGFVFLIIHPVGFEMGPAAFLVLITSALIPPWQSFVQVVEVVFNLLIYSCVSWAWICIACVIAHATRHPTDPAKIASAEALFAHIENESLRELKIIIHATFLQAKPAVVSAIFLAVGTGIALWWKLLTTPSAATMPLVIACIIMDVGLTLVPMYPYPFYKIGWIPIQPIFIQGGIGLLCALVIFPQSASHQFRTKFAGVVDPLHRAVKQMEVLFAEASHMDTFGVHDKPEASKEGDKPEPSKEGYARNVSFDAGTGERLRRDSETDHKLKEWGDRSAAIRQVLLGSLAGIPPLGAQMRYLPIDISFGRLSGKDLQEIYPLLAAMQARASGLSFFFNAIVNNVRHTHMDSAGFSAKGVLEQHDISRPPSRAPSRPGSVRNIPSLRDLLDHSDHDTGSHTPRAARGSGRDTPPHDTDDDSQRDGAHPEKDDHAFMKRLHKHLKHGGRHGRSRSPGRHGHGHGHKGSHMSLLEHLHKAQQPVGVYESQRYMDVERVEDQELDRVLEGMELLSKGSLPMAKALVAGLGAGSAWVHTSDRKRPAGAEALKEAATELEAALKQYKMLRPEVIKPFAHLFDPSHINAAEEKTTVHHKGLFYCFVAQYHIIEFGDALHSFLVKIIEKDEQRPKRRLWLPSPLALLAVFGIDWYKPKTKKDLTTDPDDEGGERFDGDDEDDDETERDQLGEARRRNPDYMPWTTTPLILLSKLTQLSDALTSRSGMFFIKACVLSALTSMPAFFHSTAAWYYDNRGIWATIMAQLTLAVFSGETFGSWVSRLLASFFGGCIGLAMWYTGSGHGPGNPYGLAAVCAVVFPFVAFYRVYYPAPVTSIVFVASVVLVVGECHWQCHHFLPLLTEQDTCVLLRVRKASLLTSKQSYSNGHLYKLTNASWGWEVGWLRFTCVVIGITAAWFFSYLPPSYSARFATRQSHARSIGAAGRILCDILSAANDPHPYVNEAQNEATRNEIQRARAKLSKLKHHHHHAMQEYTIRGRWPEQSYAGLLNTLEELMSLLAQFNHVLPQMDPHWRRSLLIRTRMADPLFLGDVLAVISMTLSALRAGTPLPQITPGPLIVKYHMSKHKGFSVPHDPGQHHDDIPNHVTTDVLQGEQYMRYALGVATVYAIMSRLDGLVAVCKTLLGENFHISNLRFGDIV</sequence>
<feature type="region of interest" description="Disordered" evidence="1">
    <location>
        <begin position="583"/>
        <end position="608"/>
    </location>
</feature>
<evidence type="ECO:0000256" key="1">
    <source>
        <dbReference type="SAM" id="MobiDB-lite"/>
    </source>
</evidence>
<dbReference type="PANTHER" id="PTHR37994:SF1">
    <property type="entry name" value="ER TRANSPORTER 6TM N-TERMINAL DOMAIN-CONTAINING PROTEIN"/>
    <property type="match status" value="1"/>
</dbReference>
<dbReference type="PANTHER" id="PTHR37994">
    <property type="entry name" value="ARAE_2_N DOMAIN-CONTAINING PROTEIN-RELATED"/>
    <property type="match status" value="1"/>
</dbReference>
<feature type="transmembrane region" description="Helical" evidence="2">
    <location>
        <begin position="251"/>
        <end position="268"/>
    </location>
</feature>
<accession>A0ABR3Q5Z6</accession>
<proteinExistence type="predicted"/>
<protein>
    <recommendedName>
        <fullName evidence="7">ER transporter 6TM N-terminal domain-containing protein</fullName>
    </recommendedName>
</protein>
<feature type="transmembrane region" description="Helical" evidence="2">
    <location>
        <begin position="159"/>
        <end position="177"/>
    </location>
</feature>
<feature type="compositionally biased region" description="Basic and acidic residues" evidence="1">
    <location>
        <begin position="549"/>
        <end position="570"/>
    </location>
</feature>
<dbReference type="Pfam" id="PF10337">
    <property type="entry name" value="ArAE_2_N"/>
    <property type="match status" value="1"/>
</dbReference>
<feature type="transmembrane region" description="Helical" evidence="2">
    <location>
        <begin position="1035"/>
        <end position="1055"/>
    </location>
</feature>
<feature type="region of interest" description="Disordered" evidence="1">
    <location>
        <begin position="1"/>
        <end position="105"/>
    </location>
</feature>
<feature type="compositionally biased region" description="Acidic residues" evidence="1">
    <location>
        <begin position="799"/>
        <end position="820"/>
    </location>
</feature>
<feature type="compositionally biased region" description="Basic and acidic residues" evidence="1">
    <location>
        <begin position="529"/>
        <end position="539"/>
    </location>
</feature>
<evidence type="ECO:0000259" key="3">
    <source>
        <dbReference type="Pfam" id="PF10334"/>
    </source>
</evidence>
<evidence type="ECO:0000313" key="5">
    <source>
        <dbReference type="EMBL" id="KAL1410159.1"/>
    </source>
</evidence>
<feature type="compositionally biased region" description="Basic and acidic residues" evidence="1">
    <location>
        <begin position="821"/>
        <end position="832"/>
    </location>
</feature>
<dbReference type="Pfam" id="PF10334">
    <property type="entry name" value="BRE4"/>
    <property type="match status" value="1"/>
</dbReference>
<evidence type="ECO:0000259" key="4">
    <source>
        <dbReference type="Pfam" id="PF10337"/>
    </source>
</evidence>
<gene>
    <name evidence="5" type="ORF">Q8F55_004164</name>
</gene>
<feature type="transmembrane region" description="Helical" evidence="2">
    <location>
        <begin position="860"/>
        <end position="879"/>
    </location>
</feature>
<keyword evidence="2" id="KW-1133">Transmembrane helix</keyword>
<feature type="domain" description="DUF2421" evidence="3">
    <location>
        <begin position="1056"/>
        <end position="1281"/>
    </location>
</feature>
<comment type="caution">
    <text evidence="5">The sequence shown here is derived from an EMBL/GenBank/DDBJ whole genome shotgun (WGS) entry which is preliminary data.</text>
</comment>
<feature type="transmembrane region" description="Helical" evidence="2">
    <location>
        <begin position="943"/>
        <end position="962"/>
    </location>
</feature>
<feature type="transmembrane region" description="Helical" evidence="2">
    <location>
        <begin position="913"/>
        <end position="931"/>
    </location>
</feature>